<evidence type="ECO:0000313" key="1">
    <source>
        <dbReference type="EMBL" id="CAL1388304.1"/>
    </source>
</evidence>
<keyword evidence="2" id="KW-1185">Reference proteome</keyword>
<name>A0AAV2ER59_9ROSI</name>
<organism evidence="1 2">
    <name type="scientific">Linum trigynum</name>
    <dbReference type="NCBI Taxonomy" id="586398"/>
    <lineage>
        <taxon>Eukaryota</taxon>
        <taxon>Viridiplantae</taxon>
        <taxon>Streptophyta</taxon>
        <taxon>Embryophyta</taxon>
        <taxon>Tracheophyta</taxon>
        <taxon>Spermatophyta</taxon>
        <taxon>Magnoliopsida</taxon>
        <taxon>eudicotyledons</taxon>
        <taxon>Gunneridae</taxon>
        <taxon>Pentapetalae</taxon>
        <taxon>rosids</taxon>
        <taxon>fabids</taxon>
        <taxon>Malpighiales</taxon>
        <taxon>Linaceae</taxon>
        <taxon>Linum</taxon>
    </lineage>
</organism>
<gene>
    <name evidence="1" type="ORF">LTRI10_LOCUS29238</name>
</gene>
<proteinExistence type="predicted"/>
<evidence type="ECO:0000313" key="2">
    <source>
        <dbReference type="Proteomes" id="UP001497516"/>
    </source>
</evidence>
<reference evidence="1 2" key="1">
    <citation type="submission" date="2024-04" db="EMBL/GenBank/DDBJ databases">
        <authorList>
            <person name="Fracassetti M."/>
        </authorList>
    </citation>
    <scope>NUCLEOTIDE SEQUENCE [LARGE SCALE GENOMIC DNA]</scope>
</reference>
<protein>
    <submittedName>
        <fullName evidence="1">Uncharacterized protein</fullName>
    </submittedName>
</protein>
<dbReference type="Proteomes" id="UP001497516">
    <property type="component" value="Chromosome 5"/>
</dbReference>
<accession>A0AAV2ER59</accession>
<sequence length="108" mass="11587">MAAGKGIDNSNGIDSASESIEAGLVRGWIIFSELPSHGRTEIEQRRCKKYSIDPSSVSGATPSGDFPIGFTRHGKLIVACHRESIDSGRGEKKRLIGGLSEGLNCNYH</sequence>
<dbReference type="EMBL" id="OZ034818">
    <property type="protein sequence ID" value="CAL1388304.1"/>
    <property type="molecule type" value="Genomic_DNA"/>
</dbReference>
<dbReference type="AlphaFoldDB" id="A0AAV2ER59"/>